<comment type="caution">
    <text evidence="3">The sequence shown here is derived from an EMBL/GenBank/DDBJ whole genome shotgun (WGS) entry which is preliminary data.</text>
</comment>
<protein>
    <submittedName>
        <fullName evidence="3">Mg/Co/Ni transporter MgtE</fullName>
    </submittedName>
</protein>
<evidence type="ECO:0000313" key="4">
    <source>
        <dbReference type="Proteomes" id="UP000517712"/>
    </source>
</evidence>
<feature type="transmembrane region" description="Helical" evidence="2">
    <location>
        <begin position="34"/>
        <end position="61"/>
    </location>
</feature>
<keyword evidence="2" id="KW-0812">Transmembrane</keyword>
<feature type="transmembrane region" description="Helical" evidence="2">
    <location>
        <begin position="73"/>
        <end position="94"/>
    </location>
</feature>
<gene>
    <name evidence="3" type="ORF">HD600_000664</name>
</gene>
<evidence type="ECO:0000256" key="2">
    <source>
        <dbReference type="SAM" id="Phobius"/>
    </source>
</evidence>
<organism evidence="3 4">
    <name type="scientific">Microbacterium ginsengiterrae</name>
    <dbReference type="NCBI Taxonomy" id="546115"/>
    <lineage>
        <taxon>Bacteria</taxon>
        <taxon>Bacillati</taxon>
        <taxon>Actinomycetota</taxon>
        <taxon>Actinomycetes</taxon>
        <taxon>Micrococcales</taxon>
        <taxon>Microbacteriaceae</taxon>
        <taxon>Microbacterium</taxon>
    </lineage>
</organism>
<dbReference type="AlphaFoldDB" id="A0A7W9FAI6"/>
<evidence type="ECO:0000256" key="1">
    <source>
        <dbReference type="SAM" id="MobiDB-lite"/>
    </source>
</evidence>
<dbReference type="EMBL" id="JACHMU010000001">
    <property type="protein sequence ID" value="MBB5742167.1"/>
    <property type="molecule type" value="Genomic_DNA"/>
</dbReference>
<dbReference type="Proteomes" id="UP000517712">
    <property type="component" value="Unassembled WGS sequence"/>
</dbReference>
<dbReference type="RefSeq" id="WP_184281501.1">
    <property type="nucleotide sequence ID" value="NZ_BAAAPG010000001.1"/>
</dbReference>
<name>A0A7W9FAI6_9MICO</name>
<feature type="transmembrane region" description="Helical" evidence="2">
    <location>
        <begin position="114"/>
        <end position="135"/>
    </location>
</feature>
<keyword evidence="2" id="KW-0472">Membrane</keyword>
<reference evidence="3 4" key="1">
    <citation type="submission" date="2020-08" db="EMBL/GenBank/DDBJ databases">
        <title>Sequencing the genomes of 1000 actinobacteria strains.</title>
        <authorList>
            <person name="Klenk H.-P."/>
        </authorList>
    </citation>
    <scope>NUCLEOTIDE SEQUENCE [LARGE SCALE GENOMIC DNA]</scope>
    <source>
        <strain evidence="3 4">DSM 24823</strain>
    </source>
</reference>
<accession>A0A7W9FAI6</accession>
<keyword evidence="2" id="KW-1133">Transmembrane helix</keyword>
<keyword evidence="4" id="KW-1185">Reference proteome</keyword>
<evidence type="ECO:0000313" key="3">
    <source>
        <dbReference type="EMBL" id="MBB5742167.1"/>
    </source>
</evidence>
<feature type="region of interest" description="Disordered" evidence="1">
    <location>
        <begin position="1"/>
        <end position="25"/>
    </location>
</feature>
<proteinExistence type="predicted"/>
<sequence length="140" mass="14866">MAKPGERSAVTAEMPSEAAASTRTRPPLAESRGFAIAAALALAFGGIVVPVLGWCAGVIMVLMSGLWRRAEKLIALTLPFVVAALAAVCISLITQASADGAQARNPLIPASYDLWNSLVLFEVVLIPASGLWLLWRLRRR</sequence>